<proteinExistence type="predicted"/>
<evidence type="ECO:0000313" key="2">
    <source>
        <dbReference type="EMBL" id="RKK16772.1"/>
    </source>
</evidence>
<protein>
    <submittedName>
        <fullName evidence="2">Uncharacterized protein</fullName>
    </submittedName>
</protein>
<dbReference type="Proteomes" id="UP000270866">
    <property type="component" value="Chromosome 8"/>
</dbReference>
<reference evidence="2" key="1">
    <citation type="journal article" date="2018" name="Sci. Rep.">
        <title>Characterisation of pathogen-specific regions and novel effector candidates in Fusarium oxysporum f. sp. cepae.</title>
        <authorList>
            <person name="Armitage A.D."/>
            <person name="Taylor A."/>
            <person name="Sobczyk M.K."/>
            <person name="Baxter L."/>
            <person name="Greenfield B.P."/>
            <person name="Bates H.J."/>
            <person name="Wilson F."/>
            <person name="Jackson A.C."/>
            <person name="Ott S."/>
            <person name="Harrison R.J."/>
            <person name="Clarkson J.P."/>
        </authorList>
    </citation>
    <scope>NUCLEOTIDE SEQUENCE [LARGE SCALE GENOMIC DNA]</scope>
    <source>
        <strain evidence="2">FoC_Fus2</strain>
    </source>
</reference>
<comment type="caution">
    <text evidence="2">The sequence shown here is derived from an EMBL/GenBank/DDBJ whole genome shotgun (WGS) entry which is preliminary data.</text>
</comment>
<dbReference type="AlphaFoldDB" id="A0A3L6NFU4"/>
<accession>A0A3L6NFU4</accession>
<evidence type="ECO:0000256" key="1">
    <source>
        <dbReference type="SAM" id="MobiDB-lite"/>
    </source>
</evidence>
<dbReference type="EMBL" id="MRCU01000006">
    <property type="protein sequence ID" value="RKK16772.1"/>
    <property type="molecule type" value="Genomic_DNA"/>
</dbReference>
<name>A0A3L6NFU4_FUSOX</name>
<organism evidence="2">
    <name type="scientific">Fusarium oxysporum f. sp. cepae</name>
    <dbReference type="NCBI Taxonomy" id="396571"/>
    <lineage>
        <taxon>Eukaryota</taxon>
        <taxon>Fungi</taxon>
        <taxon>Dikarya</taxon>
        <taxon>Ascomycota</taxon>
        <taxon>Pezizomycotina</taxon>
        <taxon>Sordariomycetes</taxon>
        <taxon>Hypocreomycetidae</taxon>
        <taxon>Hypocreales</taxon>
        <taxon>Nectriaceae</taxon>
        <taxon>Fusarium</taxon>
        <taxon>Fusarium oxysporum species complex</taxon>
    </lineage>
</organism>
<gene>
    <name evidence="2" type="ORF">BFJ65_g10327</name>
</gene>
<sequence length="41" mass="4775">MDDEEMILEGGEALEGEIPEEDEILEEVEIVDWKKAKSRNR</sequence>
<feature type="region of interest" description="Disordered" evidence="1">
    <location>
        <begin position="1"/>
        <end position="21"/>
    </location>
</feature>